<dbReference type="Pfam" id="PF00327">
    <property type="entry name" value="Ribosomal_L30"/>
    <property type="match status" value="1"/>
</dbReference>
<dbReference type="PANTHER" id="PTHR15892">
    <property type="entry name" value="MITOCHONDRIAL RIBOSOMAL PROTEIN L30"/>
    <property type="match status" value="1"/>
</dbReference>
<dbReference type="PANTHER" id="PTHR15892:SF2">
    <property type="entry name" value="LARGE RIBOSOMAL SUBUNIT PROTEIN UL30M"/>
    <property type="match status" value="1"/>
</dbReference>
<name>A0ABZ2H0I2_9GAMM</name>
<dbReference type="InterPro" id="IPR005996">
    <property type="entry name" value="Ribosomal_uL30_bac-type"/>
</dbReference>
<sequence>MIKMIKITLIKSVIGCRSKHVNIIRQLGLRKINSSVIKNDNPSIRGLISVVSYLLKYEEYI</sequence>
<keyword evidence="3 5" id="KW-0689">Ribosomal protein</keyword>
<dbReference type="CDD" id="cd01658">
    <property type="entry name" value="Ribosomal_L30"/>
    <property type="match status" value="1"/>
</dbReference>
<evidence type="ECO:0000313" key="7">
    <source>
        <dbReference type="EMBL" id="WWR12149.1"/>
    </source>
</evidence>
<dbReference type="SUPFAM" id="SSF55129">
    <property type="entry name" value="Ribosomal protein L30p/L7e"/>
    <property type="match status" value="1"/>
</dbReference>
<dbReference type="NCBIfam" id="TIGR01308">
    <property type="entry name" value="rpmD_bact"/>
    <property type="match status" value="1"/>
</dbReference>
<evidence type="ECO:0000256" key="1">
    <source>
        <dbReference type="ARBA" id="ARBA00007594"/>
    </source>
</evidence>
<dbReference type="Proteomes" id="UP001360424">
    <property type="component" value="Chromosome"/>
</dbReference>
<gene>
    <name evidence="5 7" type="primary">rpmD</name>
    <name evidence="7" type="ORF">RQL38_00710</name>
</gene>
<proteinExistence type="inferred from homology"/>
<accession>A0ABZ2H0I2</accession>
<evidence type="ECO:0000259" key="6">
    <source>
        <dbReference type="Pfam" id="PF00327"/>
    </source>
</evidence>
<dbReference type="InterPro" id="IPR036919">
    <property type="entry name" value="Ribo_uL30_ferredoxin-like_sf"/>
</dbReference>
<comment type="subunit">
    <text evidence="2 5">Part of the 50S ribosomal subunit.</text>
</comment>
<comment type="similarity">
    <text evidence="1 5">Belongs to the universal ribosomal protein uL30 family.</text>
</comment>
<keyword evidence="4 5" id="KW-0687">Ribonucleoprotein</keyword>
<evidence type="ECO:0000256" key="5">
    <source>
        <dbReference type="HAMAP-Rule" id="MF_01371"/>
    </source>
</evidence>
<dbReference type="HAMAP" id="MF_01371_B">
    <property type="entry name" value="Ribosomal_uL30_B"/>
    <property type="match status" value="1"/>
</dbReference>
<evidence type="ECO:0000256" key="4">
    <source>
        <dbReference type="ARBA" id="ARBA00023274"/>
    </source>
</evidence>
<evidence type="ECO:0000313" key="8">
    <source>
        <dbReference type="Proteomes" id="UP001360424"/>
    </source>
</evidence>
<organism evidence="7 8">
    <name type="scientific">Candidatus Legionella polyplacis</name>
    <dbReference type="NCBI Taxonomy" id="2005262"/>
    <lineage>
        <taxon>Bacteria</taxon>
        <taxon>Pseudomonadati</taxon>
        <taxon>Pseudomonadota</taxon>
        <taxon>Gammaproteobacteria</taxon>
        <taxon>Legionellales</taxon>
        <taxon>Legionellaceae</taxon>
        <taxon>Legionella</taxon>
    </lineage>
</organism>
<dbReference type="EMBL" id="CP135136">
    <property type="protein sequence ID" value="WWR12149.1"/>
    <property type="molecule type" value="Genomic_DNA"/>
</dbReference>
<evidence type="ECO:0000256" key="2">
    <source>
        <dbReference type="ARBA" id="ARBA00011838"/>
    </source>
</evidence>
<reference evidence="7" key="1">
    <citation type="submission" date="2023-09" db="EMBL/GenBank/DDBJ databases">
        <title>Genomes of two closely related lineages of the louse Polyplax serrata with different host specificities.</title>
        <authorList>
            <person name="Martinu J."/>
            <person name="Tarabai H."/>
            <person name="Stefka J."/>
            <person name="Hypsa V."/>
        </authorList>
    </citation>
    <scope>NUCLEOTIDE SEQUENCE [LARGE SCALE GENOMIC DNA]</scope>
    <source>
        <strain evidence="7">HR10_N</strain>
    </source>
</reference>
<dbReference type="PIRSF" id="PIRSF002211">
    <property type="entry name" value="Ribosomal_L30_bac-type"/>
    <property type="match status" value="1"/>
</dbReference>
<feature type="domain" description="Large ribosomal subunit protein uL30-like ferredoxin-like fold" evidence="6">
    <location>
        <begin position="5"/>
        <end position="54"/>
    </location>
</feature>
<dbReference type="GO" id="GO:0005840">
    <property type="term" value="C:ribosome"/>
    <property type="evidence" value="ECO:0007669"/>
    <property type="project" value="UniProtKB-KW"/>
</dbReference>
<dbReference type="Gene3D" id="3.30.1390.20">
    <property type="entry name" value="Ribosomal protein L30, ferredoxin-like fold domain"/>
    <property type="match status" value="1"/>
</dbReference>
<evidence type="ECO:0000256" key="3">
    <source>
        <dbReference type="ARBA" id="ARBA00022980"/>
    </source>
</evidence>
<protein>
    <recommendedName>
        <fullName evidence="5">Large ribosomal subunit protein uL30</fullName>
    </recommendedName>
</protein>
<dbReference type="InterPro" id="IPR016082">
    <property type="entry name" value="Ribosomal_uL30_ferredoxin-like"/>
</dbReference>
<keyword evidence="8" id="KW-1185">Reference proteome</keyword>